<gene>
    <name evidence="2" type="ORF">I316_04352</name>
</gene>
<organism evidence="2 3">
    <name type="scientific">Kwoniella heveanensis BCC8398</name>
    <dbReference type="NCBI Taxonomy" id="1296120"/>
    <lineage>
        <taxon>Eukaryota</taxon>
        <taxon>Fungi</taxon>
        <taxon>Dikarya</taxon>
        <taxon>Basidiomycota</taxon>
        <taxon>Agaricomycotina</taxon>
        <taxon>Tremellomycetes</taxon>
        <taxon>Tremellales</taxon>
        <taxon>Cryptococcaceae</taxon>
        <taxon>Kwoniella</taxon>
    </lineage>
</organism>
<proteinExistence type="predicted"/>
<dbReference type="AlphaFoldDB" id="A0A1B9GSK0"/>
<sequence length="350" mass="37425">MQLSPTRPRGGRTPQPQASLPAIDRSSASHGASAEQEDDDDEGRISTVYCLFKDVGPYSVSTYDQTGKESFATRTVTVPGSDPVGAANLPNIESDLKSAIDNTAISLQGQTFLGIGTAAASQIEDAVYAGMATLQTKYPRCEVHTVEHAEALDGIEKYLYWKDRENPEHGVILCASELSMSEVLLGSSTAMPTQPSKITHLGYIPTPHADRGATRRSRAILDEAGRNIRSAHTATIGWPKTDTVQSIVDQYDGISAISVPHSAHWALSNVHTIRGYHMNGRRTDPPQIADASMTAPFSGGRPSFGNVGESSLETGLGRMAPNDTTAEQPTAGQASTDMPGGDTDEQWQSW</sequence>
<evidence type="ECO:0000313" key="2">
    <source>
        <dbReference type="EMBL" id="OCF34006.1"/>
    </source>
</evidence>
<name>A0A1B9GSK0_9TREE</name>
<evidence type="ECO:0000313" key="3">
    <source>
        <dbReference type="Proteomes" id="UP000092666"/>
    </source>
</evidence>
<dbReference type="Proteomes" id="UP000092666">
    <property type="component" value="Unassembled WGS sequence"/>
</dbReference>
<reference evidence="2 3" key="1">
    <citation type="submission" date="2013-07" db="EMBL/GenBank/DDBJ databases">
        <title>The Genome Sequence of Cryptococcus heveanensis BCC8398.</title>
        <authorList>
            <consortium name="The Broad Institute Genome Sequencing Platform"/>
            <person name="Cuomo C."/>
            <person name="Litvintseva A."/>
            <person name="Chen Y."/>
            <person name="Heitman J."/>
            <person name="Sun S."/>
            <person name="Springer D."/>
            <person name="Dromer F."/>
            <person name="Young S.K."/>
            <person name="Zeng Q."/>
            <person name="Gargeya S."/>
            <person name="Fitzgerald M."/>
            <person name="Abouelleil A."/>
            <person name="Alvarado L."/>
            <person name="Berlin A.M."/>
            <person name="Chapman S.B."/>
            <person name="Dewar J."/>
            <person name="Goldberg J."/>
            <person name="Griggs A."/>
            <person name="Gujja S."/>
            <person name="Hansen M."/>
            <person name="Howarth C."/>
            <person name="Imamovic A."/>
            <person name="Larimer J."/>
            <person name="McCowan C."/>
            <person name="Murphy C."/>
            <person name="Pearson M."/>
            <person name="Priest M."/>
            <person name="Roberts A."/>
            <person name="Saif S."/>
            <person name="Shea T."/>
            <person name="Sykes S."/>
            <person name="Wortman J."/>
            <person name="Nusbaum C."/>
            <person name="Birren B."/>
        </authorList>
    </citation>
    <scope>NUCLEOTIDE SEQUENCE [LARGE SCALE GENOMIC DNA]</scope>
    <source>
        <strain evidence="2 3">BCC8398</strain>
    </source>
</reference>
<dbReference type="EMBL" id="KI669502">
    <property type="protein sequence ID" value="OCF34006.1"/>
    <property type="molecule type" value="Genomic_DNA"/>
</dbReference>
<feature type="region of interest" description="Disordered" evidence="1">
    <location>
        <begin position="278"/>
        <end position="350"/>
    </location>
</feature>
<evidence type="ECO:0000256" key="1">
    <source>
        <dbReference type="SAM" id="MobiDB-lite"/>
    </source>
</evidence>
<feature type="compositionally biased region" description="Low complexity" evidence="1">
    <location>
        <begin position="1"/>
        <end position="17"/>
    </location>
</feature>
<keyword evidence="3" id="KW-1185">Reference proteome</keyword>
<protein>
    <submittedName>
        <fullName evidence="2">Uncharacterized protein</fullName>
    </submittedName>
</protein>
<feature type="compositionally biased region" description="Polar residues" evidence="1">
    <location>
        <begin position="322"/>
        <end position="336"/>
    </location>
</feature>
<feature type="region of interest" description="Disordered" evidence="1">
    <location>
        <begin position="1"/>
        <end position="43"/>
    </location>
</feature>
<accession>A0A1B9GSK0</accession>
<reference evidence="3" key="2">
    <citation type="submission" date="2013-12" db="EMBL/GenBank/DDBJ databases">
        <title>Evolution of pathogenesis and genome organization in the Tremellales.</title>
        <authorList>
            <person name="Cuomo C."/>
            <person name="Litvintseva A."/>
            <person name="Heitman J."/>
            <person name="Chen Y."/>
            <person name="Sun S."/>
            <person name="Springer D."/>
            <person name="Dromer F."/>
            <person name="Young S."/>
            <person name="Zeng Q."/>
            <person name="Chapman S."/>
            <person name="Gujja S."/>
            <person name="Saif S."/>
            <person name="Birren B."/>
        </authorList>
    </citation>
    <scope>NUCLEOTIDE SEQUENCE [LARGE SCALE GENOMIC DNA]</scope>
    <source>
        <strain evidence="3">BCC8398</strain>
    </source>
</reference>